<proteinExistence type="predicted"/>
<comment type="caution">
    <text evidence="1">The sequence shown here is derived from an EMBL/GenBank/DDBJ whole genome shotgun (WGS) entry which is preliminary data.</text>
</comment>
<organism evidence="1 2">
    <name type="scientific">Enterobacter agglomerans</name>
    <name type="common">Erwinia herbicola</name>
    <name type="synonym">Pantoea agglomerans</name>
    <dbReference type="NCBI Taxonomy" id="549"/>
    <lineage>
        <taxon>Bacteria</taxon>
        <taxon>Pseudomonadati</taxon>
        <taxon>Pseudomonadota</taxon>
        <taxon>Gammaproteobacteria</taxon>
        <taxon>Enterobacterales</taxon>
        <taxon>Erwiniaceae</taxon>
        <taxon>Pantoea</taxon>
        <taxon>Pantoea agglomerans group</taxon>
    </lineage>
</organism>
<dbReference type="EMBL" id="WKLC01000014">
    <property type="protein sequence ID" value="MSE13815.1"/>
    <property type="molecule type" value="Genomic_DNA"/>
</dbReference>
<protein>
    <submittedName>
        <fullName evidence="1">Uncharacterized protein</fullName>
    </submittedName>
</protein>
<dbReference type="AlphaFoldDB" id="A0A7X2STR3"/>
<sequence length="131" mass="14249">MNTQNVNVKTATPESPKTWVNGQTLAGVSPALAESLIFLAGLRTERMTLDDRAELLYGGLIGMAEEVCNTVTGWSCYRPRMTLVSWQAWFAAGPLVRDQGDGAGEEAWRLACRELATLLKAGRAMYLADIA</sequence>
<name>A0A7X2STR3_ENTAG</name>
<evidence type="ECO:0000313" key="1">
    <source>
        <dbReference type="EMBL" id="MSE13815.1"/>
    </source>
</evidence>
<evidence type="ECO:0000313" key="2">
    <source>
        <dbReference type="Proteomes" id="UP000461948"/>
    </source>
</evidence>
<gene>
    <name evidence="1" type="ORF">GKC49_01190</name>
</gene>
<dbReference type="Proteomes" id="UP000461948">
    <property type="component" value="Unassembled WGS sequence"/>
</dbReference>
<reference evidence="1 2" key="1">
    <citation type="submission" date="2019-11" db="EMBL/GenBank/DDBJ databases">
        <title>Draft Genome Sequence of Plant Growth-Promoting Rhizosphere-Associated Bacteria.</title>
        <authorList>
            <person name="Vasilyev I.Y."/>
            <person name="Radchenko V."/>
            <person name="Ilnitskaya E.V."/>
        </authorList>
    </citation>
    <scope>NUCLEOTIDE SEQUENCE [LARGE SCALE GENOMIC DNA]</scope>
    <source>
        <strain evidence="1 2">VRA_MhP_f</strain>
    </source>
</reference>
<accession>A0A7X2STR3</accession>